<feature type="domain" description="MoxR-vWA-beta-propeller ternary system" evidence="2">
    <location>
        <begin position="699"/>
        <end position="772"/>
    </location>
</feature>
<comment type="caution">
    <text evidence="3">The sequence shown here is derived from an EMBL/GenBank/DDBJ whole genome shotgun (WGS) entry which is preliminary data.</text>
</comment>
<feature type="domain" description="MoxR-vWA-beta-propeller ternary system" evidence="1">
    <location>
        <begin position="35"/>
        <end position="188"/>
    </location>
</feature>
<name>A0A3E1NS87_9BACT</name>
<dbReference type="AlphaFoldDB" id="A0A3E1NS87"/>
<dbReference type="EMBL" id="QTJV01000020">
    <property type="protein sequence ID" value="RFM30704.1"/>
    <property type="molecule type" value="Genomic_DNA"/>
</dbReference>
<dbReference type="InterPro" id="IPR045554">
    <property type="entry name" value="bpX0"/>
</dbReference>
<organism evidence="3 4">
    <name type="scientific">Chitinophaga silvisoli</name>
    <dbReference type="NCBI Taxonomy" id="2291814"/>
    <lineage>
        <taxon>Bacteria</taxon>
        <taxon>Pseudomonadati</taxon>
        <taxon>Bacteroidota</taxon>
        <taxon>Chitinophagia</taxon>
        <taxon>Chitinophagales</taxon>
        <taxon>Chitinophagaceae</taxon>
        <taxon>Chitinophaga</taxon>
    </lineage>
</organism>
<evidence type="ECO:0000313" key="3">
    <source>
        <dbReference type="EMBL" id="RFM30704.1"/>
    </source>
</evidence>
<dbReference type="Pfam" id="PF19915">
    <property type="entry name" value="bpX0"/>
    <property type="match status" value="1"/>
</dbReference>
<evidence type="ECO:0000259" key="2">
    <source>
        <dbReference type="Pfam" id="PF19917"/>
    </source>
</evidence>
<gene>
    <name evidence="3" type="ORF">DXN04_32715</name>
</gene>
<sequence>MYYKQTLETTAYFKSAEDYFWRWADDGEVIEWQDGQTLCYRPSLTETLAELKDHFPPLGALLLLMNAGKNNGARVKYMLNTVFQKVHPDIEDKQIWVRDALSLMELLGSLPDRNWIGNKKTHLLQTLCASVAPSVSSEVAGNIIDNFKSGRLDHTILQPVPLSKFIVEVDLQYLAAVYKAIGSREELLLQLQTGVSELPKPLPVLIPEPPQSDLLSELESDPATAGFTRLTRQMIAALHIPMHAHGSSDQLFGGVSDISNRGHFDRLLLSELAHDELSLMVRLANNEALYLRREQLPSDYQPERFLLVDTCIRMWGTPRLLAMAAALACSLQNKKGEMPAYALTGYDYTPLQLGTKVGVGSALELLSPELNSAAGLTAFVKNVLQKQQQEFFLITDEQLFHTAAFQEAFAAIRKCNGYLILVNREGKVQLFHYNKGHRHLLNHAVYDLESIFTAGDILPAAHSLPAFLHQQEAPLYFPFSSMQLHYYYYNAGQFGGVAITEDQRLLYWKSVANGAKEISNDLPKAKHYAFGHSEQGTIYVLLYFKDALYLYYLNTSILASSHHVVQLSLTGTITFIYEDKNFFINDDWGPYRLHVDTLEIKPLEKYKGNKDPMARADHLRALKKMINCGYNMYKQVKSIMVSPSGRLAINHMELRHNANKLSLESWTTVSNVTPNLTGHERTIPGTQIRITRYVLNNYVEAWMDSRGLLHLRSQDPNVREITLVVIQNKPTACWAADGACCGFQYFIGEKNARLLPAHTFYESYIQPYIDHLKLK</sequence>
<dbReference type="Proteomes" id="UP000261174">
    <property type="component" value="Unassembled WGS sequence"/>
</dbReference>
<dbReference type="InterPro" id="IPR045553">
    <property type="entry name" value="bpX1"/>
</dbReference>
<protein>
    <submittedName>
        <fullName evidence="3">Uncharacterized protein</fullName>
    </submittedName>
</protein>
<accession>A0A3E1NS87</accession>
<keyword evidence="4" id="KW-1185">Reference proteome</keyword>
<dbReference type="Pfam" id="PF19917">
    <property type="entry name" value="bpX1"/>
    <property type="match status" value="1"/>
</dbReference>
<evidence type="ECO:0000313" key="4">
    <source>
        <dbReference type="Proteomes" id="UP000261174"/>
    </source>
</evidence>
<evidence type="ECO:0000259" key="1">
    <source>
        <dbReference type="Pfam" id="PF19915"/>
    </source>
</evidence>
<dbReference type="RefSeq" id="WP_116857637.1">
    <property type="nucleotide sequence ID" value="NZ_QTJV01000020.1"/>
</dbReference>
<proteinExistence type="predicted"/>
<reference evidence="3 4" key="1">
    <citation type="submission" date="2018-08" db="EMBL/GenBank/DDBJ databases">
        <title>Chitinophaga sp. K20C18050901, a novel bacterium isolated from forest soil.</title>
        <authorList>
            <person name="Wang C."/>
        </authorList>
    </citation>
    <scope>NUCLEOTIDE SEQUENCE [LARGE SCALE GENOMIC DNA]</scope>
    <source>
        <strain evidence="3 4">K20C18050901</strain>
    </source>
</reference>
<dbReference type="OrthoDB" id="780958at2"/>